<sequence>MSIERKQQRLIERYNEILSEAETRTTERINRALAASFNNLIKELRKEYPKVQGNDNLFPYQKKILLLAEMTKLLNLIKGESYQKALEQLMLVSNRKGTSLAIELMNAIESDFARAVATIPLEAVRFAAEEQTRYLARHGEDFANKASSIIEQGLIQGWGVRRVEKSLLEQLGITKMRAQVISRTASVSAGNAAMKQQYIKHGMDGWIWVATPDNRVCPFCTARNGYAYDFKAIRPPIHPRCRCFTTPYKKDWVEKGLIDKEWYRNARKNTMTELSKGDGKPNYGPSPFERSDGLTKAPTPIWKP</sequence>
<feature type="domain" description="Phage head morphogenesis" evidence="2">
    <location>
        <begin position="150"/>
        <end position="244"/>
    </location>
</feature>
<evidence type="ECO:0000256" key="1">
    <source>
        <dbReference type="SAM" id="MobiDB-lite"/>
    </source>
</evidence>
<dbReference type="Pfam" id="PF04233">
    <property type="entry name" value="Phage_Mu_F"/>
    <property type="match status" value="1"/>
</dbReference>
<evidence type="ECO:0000313" key="4">
    <source>
        <dbReference type="Proteomes" id="UP000003477"/>
    </source>
</evidence>
<reference evidence="3 4" key="1">
    <citation type="journal article" date="2011" name="Front. Microbiol.">
        <title>Two Strains of Crocosphaera watsonii with Highly Conserved Genomes are Distinguished by Strain-Specific Features.</title>
        <authorList>
            <person name="Bench S.R."/>
            <person name="Ilikchyan I.N."/>
            <person name="Tripp H.J."/>
            <person name="Zehr J.P."/>
        </authorList>
    </citation>
    <scope>NUCLEOTIDE SEQUENCE [LARGE SCALE GENOMIC DNA]</scope>
    <source>
        <strain evidence="3 4">WH 0003</strain>
    </source>
</reference>
<accession>G5J8X1</accession>
<organism evidence="3 4">
    <name type="scientific">Crocosphaera watsonii WH 0003</name>
    <dbReference type="NCBI Taxonomy" id="423471"/>
    <lineage>
        <taxon>Bacteria</taxon>
        <taxon>Bacillati</taxon>
        <taxon>Cyanobacteriota</taxon>
        <taxon>Cyanophyceae</taxon>
        <taxon>Oscillatoriophycideae</taxon>
        <taxon>Chroococcales</taxon>
        <taxon>Aphanothecaceae</taxon>
        <taxon>Crocosphaera</taxon>
    </lineage>
</organism>
<evidence type="ECO:0000259" key="2">
    <source>
        <dbReference type="Pfam" id="PF04233"/>
    </source>
</evidence>
<dbReference type="Proteomes" id="UP000003477">
    <property type="component" value="Unassembled WGS sequence"/>
</dbReference>
<name>G5J8X1_CROWT</name>
<proteinExistence type="predicted"/>
<dbReference type="InterPro" id="IPR006528">
    <property type="entry name" value="Phage_head_morphogenesis_dom"/>
</dbReference>
<evidence type="ECO:0000313" key="3">
    <source>
        <dbReference type="EMBL" id="EHJ11356.1"/>
    </source>
</evidence>
<comment type="caution">
    <text evidence="3">The sequence shown here is derived from an EMBL/GenBank/DDBJ whole genome shotgun (WGS) entry which is preliminary data.</text>
</comment>
<dbReference type="EMBL" id="AESD01000595">
    <property type="protein sequence ID" value="EHJ11356.1"/>
    <property type="molecule type" value="Genomic_DNA"/>
</dbReference>
<dbReference type="NCBIfam" id="TIGR01641">
    <property type="entry name" value="phageSPP1_gp7"/>
    <property type="match status" value="1"/>
</dbReference>
<feature type="region of interest" description="Disordered" evidence="1">
    <location>
        <begin position="273"/>
        <end position="304"/>
    </location>
</feature>
<dbReference type="PATRIC" id="fig|423471.3.peg.3646"/>
<dbReference type="AlphaFoldDB" id="G5J8X1"/>
<dbReference type="GeneID" id="88767381"/>
<gene>
    <name evidence="3" type="ORF">CWATWH0003_3891</name>
</gene>
<protein>
    <submittedName>
        <fullName evidence="3">Phage head morphogenesis protein, SPP1 gp7 family</fullName>
    </submittedName>
</protein>
<dbReference type="RefSeq" id="WP_007311871.1">
    <property type="nucleotide sequence ID" value="NZ_AESD01000595.1"/>
</dbReference>